<feature type="region of interest" description="Disordered" evidence="1">
    <location>
        <begin position="108"/>
        <end position="143"/>
    </location>
</feature>
<evidence type="ECO:0000313" key="2">
    <source>
        <dbReference type="EMBL" id="NIJ16352.1"/>
    </source>
</evidence>
<dbReference type="InterPro" id="IPR011335">
    <property type="entry name" value="Restrct_endonuc-II-like"/>
</dbReference>
<dbReference type="Proteomes" id="UP000576821">
    <property type="component" value="Unassembled WGS sequence"/>
</dbReference>
<reference evidence="2 3" key="1">
    <citation type="submission" date="2020-03" db="EMBL/GenBank/DDBJ databases">
        <title>Genomic Encyclopedia of Type Strains, Phase IV (KMG-IV): sequencing the most valuable type-strain genomes for metagenomic binning, comparative biology and taxonomic classification.</title>
        <authorList>
            <person name="Goeker M."/>
        </authorList>
    </citation>
    <scope>NUCLEOTIDE SEQUENCE [LARGE SCALE GENOMIC DNA]</scope>
    <source>
        <strain evidence="2 3">DSM 21299</strain>
    </source>
</reference>
<gene>
    <name evidence="2" type="ORF">FHS54_001318</name>
</gene>
<dbReference type="SUPFAM" id="SSF52980">
    <property type="entry name" value="Restriction endonuclease-like"/>
    <property type="match status" value="1"/>
</dbReference>
<sequence length="304" mass="33391">MTHLEDALSDGFKYHSNLDDFIVRSGISQSSLALLRAAAEQKSAQSGRFSKAPKRYVVRELLASLSEQGPDGDRLVANLITNLVGLPLKDASPKALAAVEALRAKLNSDRSSKQAERAHQKDQREEAERAAHREKERVRVAKQTARDSLRDRFQGLMAEGNAQTRGYLLETFLSDLFEHEGLQPRGSFKLKGEQIDGSFVWRAGTSFLEAKWVKDPVAGADFGAFNYKIEGKSADTRGLFVSVNGYSPEAIQGMNGKGALKFVCIDGAHIMRALLTDGGLPAILERVWRHADETGEAYLPVSAF</sequence>
<dbReference type="AlphaFoldDB" id="A0A846M354"/>
<evidence type="ECO:0000313" key="3">
    <source>
        <dbReference type="Proteomes" id="UP000576821"/>
    </source>
</evidence>
<evidence type="ECO:0000256" key="1">
    <source>
        <dbReference type="SAM" id="MobiDB-lite"/>
    </source>
</evidence>
<comment type="caution">
    <text evidence="2">The sequence shown here is derived from an EMBL/GenBank/DDBJ whole genome shotgun (WGS) entry which is preliminary data.</text>
</comment>
<dbReference type="EMBL" id="JAASQR010000002">
    <property type="protein sequence ID" value="NIJ16352.1"/>
    <property type="molecule type" value="Genomic_DNA"/>
</dbReference>
<evidence type="ECO:0008006" key="4">
    <source>
        <dbReference type="Google" id="ProtNLM"/>
    </source>
</evidence>
<proteinExistence type="predicted"/>
<name>A0A846M354_9SPHN</name>
<accession>A0A846M354</accession>
<protein>
    <recommendedName>
        <fullName evidence="4">Restriction endonuclease type IV Mrr domain-containing protein</fullName>
    </recommendedName>
</protein>
<keyword evidence="3" id="KW-1185">Reference proteome</keyword>
<organism evidence="2 3">
    <name type="scientific">Sphingobium vermicomposti</name>
    <dbReference type="NCBI Taxonomy" id="529005"/>
    <lineage>
        <taxon>Bacteria</taxon>
        <taxon>Pseudomonadati</taxon>
        <taxon>Pseudomonadota</taxon>
        <taxon>Alphaproteobacteria</taxon>
        <taxon>Sphingomonadales</taxon>
        <taxon>Sphingomonadaceae</taxon>
        <taxon>Sphingobium</taxon>
    </lineage>
</organism>